<dbReference type="PANTHER" id="PTHR42760:SF133">
    <property type="entry name" value="3-OXOACYL-[ACYL-CARRIER-PROTEIN] REDUCTASE"/>
    <property type="match status" value="1"/>
</dbReference>
<dbReference type="CDD" id="cd05233">
    <property type="entry name" value="SDR_c"/>
    <property type="match status" value="1"/>
</dbReference>
<gene>
    <name evidence="3" type="ORF">SAMN05216195_101456</name>
</gene>
<dbReference type="Proteomes" id="UP000199028">
    <property type="component" value="Unassembled WGS sequence"/>
</dbReference>
<evidence type="ECO:0000256" key="2">
    <source>
        <dbReference type="ARBA" id="ARBA00023002"/>
    </source>
</evidence>
<dbReference type="PRINTS" id="PR00081">
    <property type="entry name" value="GDHRDH"/>
</dbReference>
<evidence type="ECO:0000313" key="4">
    <source>
        <dbReference type="Proteomes" id="UP000199028"/>
    </source>
</evidence>
<dbReference type="InterPro" id="IPR036291">
    <property type="entry name" value="NAD(P)-bd_dom_sf"/>
</dbReference>
<dbReference type="PANTHER" id="PTHR42760">
    <property type="entry name" value="SHORT-CHAIN DEHYDROGENASES/REDUCTASES FAMILY MEMBER"/>
    <property type="match status" value="1"/>
</dbReference>
<sequence length="84" mass="8395">MGLARSWAAELVDQAVTVNVVAPGPTDTPMLCDPGRATTPPQLPPMGALIDPAEIAGTVAFLLGLDARNITGQALVVCAGASLG</sequence>
<organism evidence="3 4">
    <name type="scientific">Lentzea flaviverrucosa</name>
    <dbReference type="NCBI Taxonomy" id="200379"/>
    <lineage>
        <taxon>Bacteria</taxon>
        <taxon>Bacillati</taxon>
        <taxon>Actinomycetota</taxon>
        <taxon>Actinomycetes</taxon>
        <taxon>Pseudonocardiales</taxon>
        <taxon>Pseudonocardiaceae</taxon>
        <taxon>Lentzea</taxon>
    </lineage>
</organism>
<evidence type="ECO:0000256" key="1">
    <source>
        <dbReference type="ARBA" id="ARBA00006484"/>
    </source>
</evidence>
<comment type="similarity">
    <text evidence="1">Belongs to the short-chain dehydrogenases/reductases (SDR) family.</text>
</comment>
<keyword evidence="4" id="KW-1185">Reference proteome</keyword>
<dbReference type="AlphaFoldDB" id="A0A1H9BDX9"/>
<dbReference type="Pfam" id="PF13561">
    <property type="entry name" value="adh_short_C2"/>
    <property type="match status" value="1"/>
</dbReference>
<keyword evidence="2" id="KW-0560">Oxidoreductase</keyword>
<dbReference type="GO" id="GO:0016616">
    <property type="term" value="F:oxidoreductase activity, acting on the CH-OH group of donors, NAD or NADP as acceptor"/>
    <property type="evidence" value="ECO:0007669"/>
    <property type="project" value="TreeGrafter"/>
</dbReference>
<reference evidence="4" key="1">
    <citation type="submission" date="2016-10" db="EMBL/GenBank/DDBJ databases">
        <authorList>
            <person name="Varghese N."/>
            <person name="Submissions S."/>
        </authorList>
    </citation>
    <scope>NUCLEOTIDE SEQUENCE [LARGE SCALE GENOMIC DNA]</scope>
    <source>
        <strain evidence="4">CGMCC 4.578</strain>
    </source>
</reference>
<dbReference type="InterPro" id="IPR002347">
    <property type="entry name" value="SDR_fam"/>
</dbReference>
<dbReference type="SUPFAM" id="SSF51735">
    <property type="entry name" value="NAD(P)-binding Rossmann-fold domains"/>
    <property type="match status" value="1"/>
</dbReference>
<evidence type="ECO:0000313" key="3">
    <source>
        <dbReference type="EMBL" id="SEP87220.1"/>
    </source>
</evidence>
<dbReference type="Gene3D" id="3.40.50.720">
    <property type="entry name" value="NAD(P)-binding Rossmann-like Domain"/>
    <property type="match status" value="1"/>
</dbReference>
<dbReference type="EMBL" id="FOFT01000001">
    <property type="protein sequence ID" value="SEP87220.1"/>
    <property type="molecule type" value="Genomic_DNA"/>
</dbReference>
<protein>
    <submittedName>
        <fullName evidence="3">Enoyl-(Acyl carrier protein) reductase</fullName>
    </submittedName>
</protein>
<proteinExistence type="inferred from homology"/>
<accession>A0A1H9BDX9</accession>
<name>A0A1H9BDX9_9PSEU</name>